<accession>A0A1Y2PF86</accession>
<sequence length="496" mass="54747">MIKKYILAFLSLLFCSSISFSQTPCVNGMAGQFPCNNIDILANIPVATMANSMLNPNGTGPEGSDIWGWTDPTTNKEYALVCTTNSTAFVDISDPINPVYLGKLDTNAGANVWRDVKVYQNHAFIVADNVGAHGMQVFDLTKLRNVSNPPVNFSADAIYNTDNLGNCHNIVINEDKGVAYLVGCEQPNGTRIFNGGPIFVDISDPKNPTKINHYAAEGYSHDAQVVTYDGPDTDYTGKEIYIGSNETKISILDVTDKNDIKKIADITYDQLGYTHQGWFTEDKKFFLLGDELDEKDIGTNTRTLIFDFTDLDNPKLSSTYLGASNAIDHNGYVKGNEFYLASYRAGLRIFDIQNIAASTNSMTEIAFLDTYPDNDGAAFNGVWSVYPYFASGNIVINDIERGLFIVRKSGSLSTENNVIDKNAFSIFPNPSESNPTITASNNKLIQSVDVFNILGKRIYSKQNINSNRFVVPIQENAKGLYILKINNQISKKLILK</sequence>
<name>A0A1Y2PF86_9FLAO</name>
<protein>
    <submittedName>
        <fullName evidence="4">Regulator</fullName>
    </submittedName>
</protein>
<evidence type="ECO:0000256" key="2">
    <source>
        <dbReference type="SAM" id="SignalP"/>
    </source>
</evidence>
<dbReference type="Pfam" id="PF18962">
    <property type="entry name" value="Por_Secre_tail"/>
    <property type="match status" value="1"/>
</dbReference>
<feature type="chain" id="PRO_5012734254" evidence="2">
    <location>
        <begin position="22"/>
        <end position="496"/>
    </location>
</feature>
<feature type="domain" description="Secretion system C-terminal sorting" evidence="3">
    <location>
        <begin position="426"/>
        <end position="494"/>
    </location>
</feature>
<dbReference type="InParanoid" id="A0A1Y2PF86"/>
<organism evidence="4 5">
    <name type="scientific">Tenacibaculum holothuriorum</name>
    <dbReference type="NCBI Taxonomy" id="1635173"/>
    <lineage>
        <taxon>Bacteria</taxon>
        <taxon>Pseudomonadati</taxon>
        <taxon>Bacteroidota</taxon>
        <taxon>Flavobacteriia</taxon>
        <taxon>Flavobacteriales</taxon>
        <taxon>Flavobacteriaceae</taxon>
        <taxon>Tenacibaculum</taxon>
    </lineage>
</organism>
<dbReference type="InterPro" id="IPR013211">
    <property type="entry name" value="LVIVD"/>
</dbReference>
<evidence type="ECO:0000313" key="4">
    <source>
        <dbReference type="EMBL" id="OSY88681.1"/>
    </source>
</evidence>
<reference evidence="4 5" key="1">
    <citation type="submission" date="2015-03" db="EMBL/GenBank/DDBJ databases">
        <title>Genome sequence of Tenacibaculum sp. S2-2, isolated from intestinal microbiota of sea cucumber, Apostichopus japonicas.</title>
        <authorList>
            <person name="Shao Z."/>
            <person name="Wang L."/>
            <person name="Li X."/>
        </authorList>
    </citation>
    <scope>NUCLEOTIDE SEQUENCE [LARGE SCALE GENOMIC DNA]</scope>
    <source>
        <strain evidence="4 5">S2-2</strain>
    </source>
</reference>
<dbReference type="InterPro" id="IPR026444">
    <property type="entry name" value="Secre_tail"/>
</dbReference>
<dbReference type="STRING" id="1635173.WH52_03110"/>
<dbReference type="RefSeq" id="WP_086029482.1">
    <property type="nucleotide sequence ID" value="NZ_LAPZ01000002.1"/>
</dbReference>
<dbReference type="NCBIfam" id="TIGR04312">
    <property type="entry name" value="choice_anch_B"/>
    <property type="match status" value="1"/>
</dbReference>
<evidence type="ECO:0000256" key="1">
    <source>
        <dbReference type="ARBA" id="ARBA00022729"/>
    </source>
</evidence>
<dbReference type="NCBIfam" id="NF033708">
    <property type="entry name" value="T9SS_Cterm_ChiA"/>
    <property type="match status" value="1"/>
</dbReference>
<dbReference type="GO" id="GO:0005576">
    <property type="term" value="C:extracellular region"/>
    <property type="evidence" value="ECO:0007669"/>
    <property type="project" value="TreeGrafter"/>
</dbReference>
<proteinExistence type="predicted"/>
<keyword evidence="5" id="KW-1185">Reference proteome</keyword>
<dbReference type="AlphaFoldDB" id="A0A1Y2PF86"/>
<dbReference type="Proteomes" id="UP000194221">
    <property type="component" value="Unassembled WGS sequence"/>
</dbReference>
<dbReference type="Pfam" id="PF08309">
    <property type="entry name" value="LVIVD"/>
    <property type="match status" value="1"/>
</dbReference>
<comment type="caution">
    <text evidence="4">The sequence shown here is derived from an EMBL/GenBank/DDBJ whole genome shotgun (WGS) entry which is preliminary data.</text>
</comment>
<dbReference type="InterPro" id="IPR027589">
    <property type="entry name" value="Choice_anch_B"/>
</dbReference>
<dbReference type="EMBL" id="LAPZ01000002">
    <property type="protein sequence ID" value="OSY88681.1"/>
    <property type="molecule type" value="Genomic_DNA"/>
</dbReference>
<dbReference type="PANTHER" id="PTHR38787:SF3">
    <property type="entry name" value="REGULATORY P DOMAIN-CONTAINING PROTEIN"/>
    <property type="match status" value="1"/>
</dbReference>
<evidence type="ECO:0000313" key="5">
    <source>
        <dbReference type="Proteomes" id="UP000194221"/>
    </source>
</evidence>
<keyword evidence="1 2" id="KW-0732">Signal</keyword>
<gene>
    <name evidence="4" type="ORF">WH52_03110</name>
</gene>
<evidence type="ECO:0000259" key="3">
    <source>
        <dbReference type="Pfam" id="PF18962"/>
    </source>
</evidence>
<dbReference type="OrthoDB" id="9815940at2"/>
<feature type="signal peptide" evidence="2">
    <location>
        <begin position="1"/>
        <end position="21"/>
    </location>
</feature>
<dbReference type="PANTHER" id="PTHR38787">
    <property type="entry name" value="REGULATORY P DOMAIN-CONTAINING PROTEIN"/>
    <property type="match status" value="1"/>
</dbReference>
<dbReference type="NCBIfam" id="TIGR04183">
    <property type="entry name" value="Por_Secre_tail"/>
    <property type="match status" value="1"/>
</dbReference>
<dbReference type="SUPFAM" id="SSF75011">
    <property type="entry name" value="3-carboxy-cis,cis-mucoante lactonizing enzyme"/>
    <property type="match status" value="1"/>
</dbReference>